<dbReference type="KEGG" id="afx:JZ786_18295"/>
<evidence type="ECO:0000313" key="2">
    <source>
        <dbReference type="EMBL" id="QSO50092.1"/>
    </source>
</evidence>
<gene>
    <name evidence="2" type="ORF">JZ786_18295</name>
</gene>
<dbReference type="Proteomes" id="UP000663505">
    <property type="component" value="Chromosome"/>
</dbReference>
<keyword evidence="1" id="KW-0812">Transmembrane</keyword>
<organism evidence="2 3">
    <name type="scientific">Alicyclobacillus mengziensis</name>
    <dbReference type="NCBI Taxonomy" id="2931921"/>
    <lineage>
        <taxon>Bacteria</taxon>
        <taxon>Bacillati</taxon>
        <taxon>Bacillota</taxon>
        <taxon>Bacilli</taxon>
        <taxon>Bacillales</taxon>
        <taxon>Alicyclobacillaceae</taxon>
        <taxon>Alicyclobacillus</taxon>
    </lineage>
</organism>
<keyword evidence="1" id="KW-1133">Transmembrane helix</keyword>
<sequence>MGTRQQLPTELASDSGVVRGEKGVKRRTVRLKAGMRVRVRPTASSPIAGAEGIVTYVGDKLCDVKVILKRKGRVEESMMDTVPKSELESVYPHVDLVSISTGHTGIGWGRWTFWIVGTTLVLAATWAIIHWATGG</sequence>
<keyword evidence="1" id="KW-0472">Membrane</keyword>
<keyword evidence="3" id="KW-1185">Reference proteome</keyword>
<protein>
    <submittedName>
        <fullName evidence="2">Uncharacterized protein</fullName>
    </submittedName>
</protein>
<dbReference type="EMBL" id="CP071182">
    <property type="protein sequence ID" value="QSO50092.1"/>
    <property type="molecule type" value="Genomic_DNA"/>
</dbReference>
<reference evidence="2 3" key="1">
    <citation type="submission" date="2021-02" db="EMBL/GenBank/DDBJ databases">
        <title>Alicyclobacillus curvatus sp. nov. and Alicyclobacillus mengziensis sp. nov., two acidophilic bacteria isolated from acid mine drainage.</title>
        <authorList>
            <person name="Huang Y."/>
        </authorList>
    </citation>
    <scope>NUCLEOTIDE SEQUENCE [LARGE SCALE GENOMIC DNA]</scope>
    <source>
        <strain evidence="2 3">S30H14</strain>
    </source>
</reference>
<dbReference type="RefSeq" id="WP_206659393.1">
    <property type="nucleotide sequence ID" value="NZ_CP071182.1"/>
</dbReference>
<dbReference type="AlphaFoldDB" id="A0A9X7W404"/>
<feature type="transmembrane region" description="Helical" evidence="1">
    <location>
        <begin position="111"/>
        <end position="132"/>
    </location>
</feature>
<proteinExistence type="predicted"/>
<accession>A0A9X7W404</accession>
<evidence type="ECO:0000313" key="3">
    <source>
        <dbReference type="Proteomes" id="UP000663505"/>
    </source>
</evidence>
<evidence type="ECO:0000256" key="1">
    <source>
        <dbReference type="SAM" id="Phobius"/>
    </source>
</evidence>
<name>A0A9X7W404_9BACL</name>